<dbReference type="InterPro" id="IPR014718">
    <property type="entry name" value="GH-type_carb-bd"/>
</dbReference>
<dbReference type="Gene3D" id="2.70.98.10">
    <property type="match status" value="1"/>
</dbReference>
<keyword evidence="5" id="KW-1185">Reference proteome</keyword>
<dbReference type="InterPro" id="IPR008183">
    <property type="entry name" value="Aldose_1/G6P_1-epimerase"/>
</dbReference>
<dbReference type="GO" id="GO:0016853">
    <property type="term" value="F:isomerase activity"/>
    <property type="evidence" value="ECO:0007669"/>
    <property type="project" value="InterPro"/>
</dbReference>
<dbReference type="GO" id="GO:0005975">
    <property type="term" value="P:carbohydrate metabolic process"/>
    <property type="evidence" value="ECO:0007669"/>
    <property type="project" value="InterPro"/>
</dbReference>
<evidence type="ECO:0000256" key="1">
    <source>
        <dbReference type="ARBA" id="ARBA00001913"/>
    </source>
</evidence>
<name>A0A0E3ZW30_9BACT</name>
<organism evidence="4 5">
    <name type="scientific">Spirosoma radiotolerans</name>
    <dbReference type="NCBI Taxonomy" id="1379870"/>
    <lineage>
        <taxon>Bacteria</taxon>
        <taxon>Pseudomonadati</taxon>
        <taxon>Bacteroidota</taxon>
        <taxon>Cytophagia</taxon>
        <taxon>Cytophagales</taxon>
        <taxon>Cytophagaceae</taxon>
        <taxon>Spirosoma</taxon>
    </lineage>
</organism>
<dbReference type="InterPro" id="IPR011013">
    <property type="entry name" value="Gal_mutarotase_sf_dom"/>
</dbReference>
<dbReference type="KEGG" id="srd:SD10_17110"/>
<evidence type="ECO:0000313" key="4">
    <source>
        <dbReference type="EMBL" id="AKD56373.1"/>
    </source>
</evidence>
<dbReference type="SUPFAM" id="SSF74650">
    <property type="entry name" value="Galactose mutarotase-like"/>
    <property type="match status" value="1"/>
</dbReference>
<dbReference type="HOGENOM" id="CLU_052486_1_0_10"/>
<dbReference type="Pfam" id="PF01263">
    <property type="entry name" value="Aldose_epim"/>
    <property type="match status" value="1"/>
</dbReference>
<reference evidence="4 5" key="1">
    <citation type="journal article" date="2014" name="Curr. Microbiol.">
        <title>Spirosoma radiotolerans sp. nov., a gamma-radiation-resistant bacterium isolated from gamma ray-irradiated soil.</title>
        <authorList>
            <person name="Lee J.J."/>
            <person name="Srinivasan S."/>
            <person name="Lim S."/>
            <person name="Joe M."/>
            <person name="Im S."/>
            <person name="Bae S.I."/>
            <person name="Park K.R."/>
            <person name="Han J.H."/>
            <person name="Park S.H."/>
            <person name="Joo B.M."/>
            <person name="Park S.J."/>
            <person name="Kim M.K."/>
        </authorList>
    </citation>
    <scope>NUCLEOTIDE SEQUENCE [LARGE SCALE GENOMIC DNA]</scope>
    <source>
        <strain evidence="4 5">DG5A</strain>
    </source>
</reference>
<keyword evidence="3" id="KW-0106">Calcium</keyword>
<dbReference type="Proteomes" id="UP000033054">
    <property type="component" value="Chromosome"/>
</dbReference>
<dbReference type="OrthoDB" id="9808779at2"/>
<dbReference type="STRING" id="1379870.SD10_17110"/>
<evidence type="ECO:0000313" key="5">
    <source>
        <dbReference type="Proteomes" id="UP000033054"/>
    </source>
</evidence>
<dbReference type="GO" id="GO:0030246">
    <property type="term" value="F:carbohydrate binding"/>
    <property type="evidence" value="ECO:0007669"/>
    <property type="project" value="InterPro"/>
</dbReference>
<sequence length="343" mass="37914">MPFQITTQAFGTLPDGTEPLAEYILEHTETGEFITIIPEYGGILRRLVLRKGHDLFALLLTPESPQALFSDEGYAGALLYPFPSRIRHGIYHFEGSDYALKMNELKRDNAIHGFVHGRPFSVISQETTSTYAQLVVRYDYAGDTTGYPFPFALTVTYKLVQANRLPHGDHAETDRMCALQISYSALNTGSTRCPAAFGWHPYFTLSEEPVDQMTLSLPNRAPIVLNDNMIPEGRQNLEPGGTIKLEGQQLDTAFAIEPTSEPGTPDPFAETILTSLTTGLKLIIGQQTGQNKLNYLVCYTPPRRDSIAIEPLTANVNAFNNGDGLTILNPGETLSGTMWVRLE</sequence>
<gene>
    <name evidence="4" type="ORF">SD10_17110</name>
</gene>
<dbReference type="EMBL" id="CP010429">
    <property type="protein sequence ID" value="AKD56373.1"/>
    <property type="molecule type" value="Genomic_DNA"/>
</dbReference>
<dbReference type="PATRIC" id="fig|1379870.5.peg.3711"/>
<evidence type="ECO:0000256" key="3">
    <source>
        <dbReference type="ARBA" id="ARBA00022837"/>
    </source>
</evidence>
<dbReference type="RefSeq" id="WP_046575368.1">
    <property type="nucleotide sequence ID" value="NZ_CP010429.1"/>
</dbReference>
<comment type="cofactor">
    <cofactor evidence="1">
        <name>Ca(2+)</name>
        <dbReference type="ChEBI" id="CHEBI:29108"/>
    </cofactor>
</comment>
<dbReference type="AlphaFoldDB" id="A0A0E3ZW30"/>
<accession>A0A0E3ZW30</accession>
<proteinExistence type="predicted"/>
<protein>
    <submittedName>
        <fullName evidence="4">Aldose epimerase</fullName>
    </submittedName>
</protein>
<evidence type="ECO:0000256" key="2">
    <source>
        <dbReference type="ARBA" id="ARBA00011245"/>
    </source>
</evidence>
<comment type="subunit">
    <text evidence="2">Monomer.</text>
</comment>